<dbReference type="InterPro" id="IPR003663">
    <property type="entry name" value="Sugar/inositol_transpt"/>
</dbReference>
<dbReference type="PRINTS" id="PR00171">
    <property type="entry name" value="SUGRTRNSPORT"/>
</dbReference>
<dbReference type="PANTHER" id="PTHR48022:SF11">
    <property type="entry name" value="MONOSACCHARIDE TRANSPORTER (HXT8), PUTATIVE (AFU_ORTHOLOGUE AFUA_2G08120)-RELATED"/>
    <property type="match status" value="1"/>
</dbReference>
<keyword evidence="6 8" id="KW-0472">Membrane</keyword>
<accession>A0A7H8R8V7</accession>
<dbReference type="GO" id="GO:0005351">
    <property type="term" value="F:carbohydrate:proton symporter activity"/>
    <property type="evidence" value="ECO:0007669"/>
    <property type="project" value="TreeGrafter"/>
</dbReference>
<evidence type="ECO:0000313" key="11">
    <source>
        <dbReference type="Proteomes" id="UP000509510"/>
    </source>
</evidence>
<comment type="subcellular location">
    <subcellularLocation>
        <location evidence="1">Membrane</location>
        <topology evidence="1">Multi-pass membrane protein</topology>
    </subcellularLocation>
</comment>
<protein>
    <recommendedName>
        <fullName evidence="9">Major facilitator superfamily (MFS) profile domain-containing protein</fullName>
    </recommendedName>
</protein>
<feature type="transmembrane region" description="Helical" evidence="8">
    <location>
        <begin position="328"/>
        <end position="346"/>
    </location>
</feature>
<evidence type="ECO:0000256" key="8">
    <source>
        <dbReference type="SAM" id="Phobius"/>
    </source>
</evidence>
<feature type="transmembrane region" description="Helical" evidence="8">
    <location>
        <begin position="287"/>
        <end position="308"/>
    </location>
</feature>
<dbReference type="Gene3D" id="1.20.1250.20">
    <property type="entry name" value="MFS general substrate transporter like domains"/>
    <property type="match status" value="1"/>
</dbReference>
<evidence type="ECO:0000256" key="5">
    <source>
        <dbReference type="ARBA" id="ARBA00022989"/>
    </source>
</evidence>
<dbReference type="SUPFAM" id="SSF103473">
    <property type="entry name" value="MFS general substrate transporter"/>
    <property type="match status" value="1"/>
</dbReference>
<feature type="transmembrane region" description="Helical" evidence="8">
    <location>
        <begin position="388"/>
        <end position="410"/>
    </location>
</feature>
<dbReference type="AlphaFoldDB" id="A0A7H8R8V7"/>
<feature type="transmembrane region" description="Helical" evidence="8">
    <location>
        <begin position="103"/>
        <end position="123"/>
    </location>
</feature>
<keyword evidence="11" id="KW-1185">Reference proteome</keyword>
<evidence type="ECO:0000256" key="3">
    <source>
        <dbReference type="ARBA" id="ARBA00022448"/>
    </source>
</evidence>
<dbReference type="PROSITE" id="PS50850">
    <property type="entry name" value="MFS"/>
    <property type="match status" value="1"/>
</dbReference>
<dbReference type="Proteomes" id="UP000509510">
    <property type="component" value="Chromosome V"/>
</dbReference>
<dbReference type="InterPro" id="IPR005829">
    <property type="entry name" value="Sugar_transporter_CS"/>
</dbReference>
<dbReference type="InterPro" id="IPR005828">
    <property type="entry name" value="MFS_sugar_transport-like"/>
</dbReference>
<evidence type="ECO:0000259" key="9">
    <source>
        <dbReference type="PROSITE" id="PS50850"/>
    </source>
</evidence>
<dbReference type="PROSITE" id="PS00217">
    <property type="entry name" value="SUGAR_TRANSPORT_2"/>
    <property type="match status" value="1"/>
</dbReference>
<dbReference type="PANTHER" id="PTHR48022">
    <property type="entry name" value="PLASTIDIC GLUCOSE TRANSPORTER 4"/>
    <property type="match status" value="1"/>
</dbReference>
<dbReference type="EMBL" id="CP055902">
    <property type="protein sequence ID" value="QKX62840.1"/>
    <property type="molecule type" value="Genomic_DNA"/>
</dbReference>
<evidence type="ECO:0000256" key="7">
    <source>
        <dbReference type="RuleBase" id="RU003346"/>
    </source>
</evidence>
<comment type="similarity">
    <text evidence="2 7">Belongs to the major facilitator superfamily. Sugar transporter (TC 2.A.1.1) family.</text>
</comment>
<feature type="transmembrane region" description="Helical" evidence="8">
    <location>
        <begin position="17"/>
        <end position="37"/>
    </location>
</feature>
<evidence type="ECO:0000313" key="10">
    <source>
        <dbReference type="EMBL" id="QKX62840.1"/>
    </source>
</evidence>
<reference evidence="11" key="1">
    <citation type="submission" date="2020-06" db="EMBL/GenBank/DDBJ databases">
        <title>A chromosome-scale genome assembly of Talaromyces rugulosus W13939.</title>
        <authorList>
            <person name="Wang B."/>
            <person name="Guo L."/>
            <person name="Ye K."/>
            <person name="Wang L."/>
        </authorList>
    </citation>
    <scope>NUCLEOTIDE SEQUENCE [LARGE SCALE GENOMIC DNA]</scope>
    <source>
        <strain evidence="11">W13939</strain>
    </source>
</reference>
<feature type="transmembrane region" description="Helical" evidence="8">
    <location>
        <begin position="452"/>
        <end position="471"/>
    </location>
</feature>
<dbReference type="RefSeq" id="XP_035349014.1">
    <property type="nucleotide sequence ID" value="XM_035493121.1"/>
</dbReference>
<feature type="domain" description="Major facilitator superfamily (MFS) profile" evidence="9">
    <location>
        <begin position="22"/>
        <end position="475"/>
    </location>
</feature>
<evidence type="ECO:0000256" key="2">
    <source>
        <dbReference type="ARBA" id="ARBA00010992"/>
    </source>
</evidence>
<dbReference type="InterPro" id="IPR020846">
    <property type="entry name" value="MFS_dom"/>
</dbReference>
<name>A0A7H8R8V7_TALRU</name>
<dbReference type="FunFam" id="1.20.1250.20:FF:000134">
    <property type="entry name" value="MFS sugar transporter protein"/>
    <property type="match status" value="1"/>
</dbReference>
<sequence>MVLHSETIKQAERKISAFNLALVFALTLGSLTYGYTFSITSTTVGQPGWFAYFGLSPTAGTPNYSYTQAIEGSMNGLFCAGGFFGAIFAGWSCDALGRKPTLWIASPLAITGGALQAGAVHIAMFLIGRFIGGFAVGILIVLIPLFQAEIAPPAARGFLVSQHGVVLVAGYSLAAWTGFACYFSENQSFQWRFPLAEQCLWPLALLILSPWIPESPRWLLLHDRAEEAWEIVSKLHNLDSKNTTDADFTFAREEFYQIRQQAISDASASSQETIWTLFTKPSYRKRMICAFIVMFASESTGILVVYNYSVLLYQSLGFNNQTSLLLSALYVTVACAGNFVSAILVDRVGRVKLFLTGLIGCLVSLLLEAVMVARYTGSTNQGGLRAGVFFLFLYITFYGCCIDATTYVYCSEIFPSHIRGRGMAWSLAILFLSSLAYLEAAPTALANISWKYYILFLVLTLIHIFVVWWLFPETKGRSLEEIGELFGDEVAVKLTQLTAEEREDLDRKILSEKQGNVHHVENGGDVAHKA</sequence>
<feature type="transmembrane region" description="Helical" evidence="8">
    <location>
        <begin position="130"/>
        <end position="148"/>
    </location>
</feature>
<dbReference type="GeneID" id="55997486"/>
<dbReference type="OrthoDB" id="6612291at2759"/>
<feature type="transmembrane region" description="Helical" evidence="8">
    <location>
        <begin position="353"/>
        <end position="376"/>
    </location>
</feature>
<gene>
    <name evidence="10" type="ORF">TRUGW13939_10005</name>
</gene>
<dbReference type="InterPro" id="IPR036259">
    <property type="entry name" value="MFS_trans_sf"/>
</dbReference>
<dbReference type="KEGG" id="trg:TRUGW13939_10005"/>
<dbReference type="GO" id="GO:0016020">
    <property type="term" value="C:membrane"/>
    <property type="evidence" value="ECO:0007669"/>
    <property type="project" value="UniProtKB-SubCell"/>
</dbReference>
<feature type="transmembrane region" description="Helical" evidence="8">
    <location>
        <begin position="73"/>
        <end position="91"/>
    </location>
</feature>
<dbReference type="NCBIfam" id="TIGR00879">
    <property type="entry name" value="SP"/>
    <property type="match status" value="1"/>
</dbReference>
<dbReference type="Pfam" id="PF00083">
    <property type="entry name" value="Sugar_tr"/>
    <property type="match status" value="1"/>
</dbReference>
<feature type="transmembrane region" description="Helical" evidence="8">
    <location>
        <begin position="160"/>
        <end position="183"/>
    </location>
</feature>
<proteinExistence type="inferred from homology"/>
<evidence type="ECO:0000256" key="4">
    <source>
        <dbReference type="ARBA" id="ARBA00022692"/>
    </source>
</evidence>
<keyword evidence="4 8" id="KW-0812">Transmembrane</keyword>
<feature type="transmembrane region" description="Helical" evidence="8">
    <location>
        <begin position="422"/>
        <end position="440"/>
    </location>
</feature>
<keyword evidence="5 8" id="KW-1133">Transmembrane helix</keyword>
<dbReference type="InterPro" id="IPR050360">
    <property type="entry name" value="MFS_Sugar_Transporters"/>
</dbReference>
<organism evidence="10 11">
    <name type="scientific">Talaromyces rugulosus</name>
    <name type="common">Penicillium rugulosum</name>
    <dbReference type="NCBI Taxonomy" id="121627"/>
    <lineage>
        <taxon>Eukaryota</taxon>
        <taxon>Fungi</taxon>
        <taxon>Dikarya</taxon>
        <taxon>Ascomycota</taxon>
        <taxon>Pezizomycotina</taxon>
        <taxon>Eurotiomycetes</taxon>
        <taxon>Eurotiomycetidae</taxon>
        <taxon>Eurotiales</taxon>
        <taxon>Trichocomaceae</taxon>
        <taxon>Talaromyces</taxon>
        <taxon>Talaromyces sect. Islandici</taxon>
    </lineage>
</organism>
<evidence type="ECO:0000256" key="6">
    <source>
        <dbReference type="ARBA" id="ARBA00023136"/>
    </source>
</evidence>
<evidence type="ECO:0000256" key="1">
    <source>
        <dbReference type="ARBA" id="ARBA00004141"/>
    </source>
</evidence>
<keyword evidence="3 7" id="KW-0813">Transport</keyword>